<keyword evidence="3 6" id="KW-0378">Hydrolase</keyword>
<dbReference type="Proteomes" id="UP001069090">
    <property type="component" value="Unassembled WGS sequence"/>
</dbReference>
<dbReference type="GO" id="GO:0006601">
    <property type="term" value="P:creatine biosynthetic process"/>
    <property type="evidence" value="ECO:0007669"/>
    <property type="project" value="InterPro"/>
</dbReference>
<sequence length="256" mass="28119">MKDSVHISELAFTRYNELVKDGETVVMLPVGALEQHGPHMSMNPDVLIPTAISERVAKKAGALVAPAITYGYKSQQQSGGGNHLPGTTSLDGMTVTATIRDVIKEFARHGARKIVLMNGHFENSMFIVEGIDLALRELRWDGIKNIRVSIISYWDFVLEDTIEKIYPDGFTGWDIEHGGVLETSIMLALYPQFVDMSKVVDHDPAEFPPYDSFPVNPELTPPSGTLSSAKKATAEKGNLLIEVCVNGITKALDDMF</sequence>
<dbReference type="GO" id="GO:0016811">
    <property type="term" value="F:hydrolase activity, acting on carbon-nitrogen (but not peptide) bonds, in linear amides"/>
    <property type="evidence" value="ECO:0007669"/>
    <property type="project" value="TreeGrafter"/>
</dbReference>
<name>A0A9J6RMI0_9GAMM</name>
<dbReference type="EC" id="3.5.2.10" evidence="6"/>
<organism evidence="6 7">
    <name type="scientific">Dasania phycosphaerae</name>
    <dbReference type="NCBI Taxonomy" id="2950436"/>
    <lineage>
        <taxon>Bacteria</taxon>
        <taxon>Pseudomonadati</taxon>
        <taxon>Pseudomonadota</taxon>
        <taxon>Gammaproteobacteria</taxon>
        <taxon>Cellvibrionales</taxon>
        <taxon>Spongiibacteraceae</taxon>
        <taxon>Dasania</taxon>
    </lineage>
</organism>
<dbReference type="RefSeq" id="WP_258332087.1">
    <property type="nucleotide sequence ID" value="NZ_JAPTGG010000009.1"/>
</dbReference>
<dbReference type="InterPro" id="IPR024087">
    <property type="entry name" value="Creatininase-like_sf"/>
</dbReference>
<evidence type="ECO:0000256" key="1">
    <source>
        <dbReference type="ARBA" id="ARBA00001947"/>
    </source>
</evidence>
<dbReference type="PANTHER" id="PTHR35005:SF1">
    <property type="entry name" value="2-AMINO-5-FORMYLAMINO-6-RIBOSYLAMINOPYRIMIDIN-4(3H)-ONE 5'-MONOPHOSPHATE DEFORMYLASE"/>
    <property type="match status" value="1"/>
</dbReference>
<gene>
    <name evidence="6" type="ORF">O0V09_12030</name>
</gene>
<evidence type="ECO:0000256" key="5">
    <source>
        <dbReference type="ARBA" id="ARBA00024029"/>
    </source>
</evidence>
<evidence type="ECO:0000256" key="3">
    <source>
        <dbReference type="ARBA" id="ARBA00022801"/>
    </source>
</evidence>
<dbReference type="GO" id="GO:0046872">
    <property type="term" value="F:metal ion binding"/>
    <property type="evidence" value="ECO:0007669"/>
    <property type="project" value="UniProtKB-KW"/>
</dbReference>
<comment type="similarity">
    <text evidence="5">Belongs to the creatininase superfamily.</text>
</comment>
<dbReference type="Gene3D" id="3.40.50.10310">
    <property type="entry name" value="Creatininase"/>
    <property type="match status" value="1"/>
</dbReference>
<comment type="caution">
    <text evidence="6">The sequence shown here is derived from an EMBL/GenBank/DDBJ whole genome shotgun (WGS) entry which is preliminary data.</text>
</comment>
<dbReference type="InterPro" id="IPR031034">
    <property type="entry name" value="Creatininase"/>
</dbReference>
<evidence type="ECO:0000256" key="2">
    <source>
        <dbReference type="ARBA" id="ARBA00022723"/>
    </source>
</evidence>
<evidence type="ECO:0000313" key="6">
    <source>
        <dbReference type="EMBL" id="MCZ0865934.1"/>
    </source>
</evidence>
<dbReference type="AlphaFoldDB" id="A0A9J6RMI0"/>
<keyword evidence="4" id="KW-0862">Zinc</keyword>
<keyword evidence="7" id="KW-1185">Reference proteome</keyword>
<dbReference type="Pfam" id="PF02633">
    <property type="entry name" value="Creatininase"/>
    <property type="match status" value="1"/>
</dbReference>
<dbReference type="PANTHER" id="PTHR35005">
    <property type="entry name" value="3-DEHYDRO-SCYLLO-INOSOSE HYDROLASE"/>
    <property type="match status" value="1"/>
</dbReference>
<dbReference type="GO" id="GO:0047789">
    <property type="term" value="F:creatininase activity"/>
    <property type="evidence" value="ECO:0007669"/>
    <property type="project" value="UniProtKB-EC"/>
</dbReference>
<evidence type="ECO:0000313" key="7">
    <source>
        <dbReference type="Proteomes" id="UP001069090"/>
    </source>
</evidence>
<reference evidence="6 7" key="1">
    <citation type="submission" date="2022-12" db="EMBL/GenBank/DDBJ databases">
        <title>Dasania phycosphaerae sp. nov., isolated from particulate material of the south coast of Korea.</title>
        <authorList>
            <person name="Jiang Y."/>
        </authorList>
    </citation>
    <scope>NUCLEOTIDE SEQUENCE [LARGE SCALE GENOMIC DNA]</scope>
    <source>
        <strain evidence="6 7">GY-19</strain>
    </source>
</reference>
<dbReference type="InterPro" id="IPR003785">
    <property type="entry name" value="Creatininase/forma_Hydrolase"/>
</dbReference>
<keyword evidence="2" id="KW-0479">Metal-binding</keyword>
<dbReference type="EMBL" id="JAPTGG010000009">
    <property type="protein sequence ID" value="MCZ0865934.1"/>
    <property type="molecule type" value="Genomic_DNA"/>
</dbReference>
<evidence type="ECO:0000256" key="4">
    <source>
        <dbReference type="ARBA" id="ARBA00022833"/>
    </source>
</evidence>
<dbReference type="SUPFAM" id="SSF102215">
    <property type="entry name" value="Creatininase"/>
    <property type="match status" value="1"/>
</dbReference>
<proteinExistence type="inferred from homology"/>
<dbReference type="NCBIfam" id="TIGR04448">
    <property type="entry name" value="creatininase"/>
    <property type="match status" value="1"/>
</dbReference>
<dbReference type="GO" id="GO:0006602">
    <property type="term" value="P:creatinine catabolic process"/>
    <property type="evidence" value="ECO:0007669"/>
    <property type="project" value="InterPro"/>
</dbReference>
<comment type="cofactor">
    <cofactor evidence="1">
        <name>Zn(2+)</name>
        <dbReference type="ChEBI" id="CHEBI:29105"/>
    </cofactor>
</comment>
<dbReference type="GO" id="GO:0009231">
    <property type="term" value="P:riboflavin biosynthetic process"/>
    <property type="evidence" value="ECO:0007669"/>
    <property type="project" value="TreeGrafter"/>
</dbReference>
<accession>A0A9J6RMI0</accession>
<protein>
    <submittedName>
        <fullName evidence="6">Creatininase</fullName>
        <ecNumber evidence="6">3.5.2.10</ecNumber>
    </submittedName>
</protein>